<feature type="compositionally biased region" description="Pro residues" evidence="1">
    <location>
        <begin position="104"/>
        <end position="115"/>
    </location>
</feature>
<proteinExistence type="predicted"/>
<dbReference type="EMBL" id="JACHHQ010000004">
    <property type="protein sequence ID" value="MBB5200163.1"/>
    <property type="molecule type" value="Genomic_DNA"/>
</dbReference>
<organism evidence="3 4">
    <name type="scientific">Glaciimonas immobilis</name>
    <dbReference type="NCBI Taxonomy" id="728004"/>
    <lineage>
        <taxon>Bacteria</taxon>
        <taxon>Pseudomonadati</taxon>
        <taxon>Pseudomonadota</taxon>
        <taxon>Betaproteobacteria</taxon>
        <taxon>Burkholderiales</taxon>
        <taxon>Oxalobacteraceae</taxon>
        <taxon>Glaciimonas</taxon>
    </lineage>
</organism>
<dbReference type="RefSeq" id="WP_168051366.1">
    <property type="nucleotide sequence ID" value="NZ_JACHHQ010000004.1"/>
</dbReference>
<evidence type="ECO:0000313" key="3">
    <source>
        <dbReference type="EMBL" id="MBB5200163.1"/>
    </source>
</evidence>
<feature type="region of interest" description="Disordered" evidence="1">
    <location>
        <begin position="59"/>
        <end position="171"/>
    </location>
</feature>
<gene>
    <name evidence="3" type="ORF">HNR39_001998</name>
</gene>
<keyword evidence="2" id="KW-0812">Transmembrane</keyword>
<name>A0A840RR33_9BURK</name>
<feature type="compositionally biased region" description="Low complexity" evidence="1">
    <location>
        <begin position="83"/>
        <end position="97"/>
    </location>
</feature>
<accession>A0A840RR33</accession>
<sequence>MQLSSSLRTRARRRTVIGIALSVLLHIGLFTFIWFQMDEVVPPAKPDAEPLVVSLLKSKQDTQTRVVSVPKEKPAARHPPAKPVVRPKVPPKVATSPPRRPSRSTPPPPLAPEPSPLQATTPSAIKPAPPGVDMSTMLDAARNRRRAEAEAEGRPDPDPGAPAESNGPADNSVAMANIKFMARKGEGGGGVFQITSKGPRVARYVFRGWGANRLESQRQTIEVDAGLNGDVDLAIIRSMIKLIRKRYPGDFEWDSQRLGRVVTLSAKEDNQQGLENFLMQEFFSTRSR</sequence>
<comment type="caution">
    <text evidence="3">The sequence shown here is derived from an EMBL/GenBank/DDBJ whole genome shotgun (WGS) entry which is preliminary data.</text>
</comment>
<reference evidence="3 4" key="1">
    <citation type="submission" date="2020-08" db="EMBL/GenBank/DDBJ databases">
        <title>Genomic Encyclopedia of Type Strains, Phase IV (KMG-IV): sequencing the most valuable type-strain genomes for metagenomic binning, comparative biology and taxonomic classification.</title>
        <authorList>
            <person name="Goeker M."/>
        </authorList>
    </citation>
    <scope>NUCLEOTIDE SEQUENCE [LARGE SCALE GENOMIC DNA]</scope>
    <source>
        <strain evidence="3 4">DSM 23240</strain>
    </source>
</reference>
<keyword evidence="2" id="KW-0472">Membrane</keyword>
<dbReference type="Proteomes" id="UP000571084">
    <property type="component" value="Unassembled WGS sequence"/>
</dbReference>
<evidence type="ECO:0000313" key="4">
    <source>
        <dbReference type="Proteomes" id="UP000571084"/>
    </source>
</evidence>
<keyword evidence="4" id="KW-1185">Reference proteome</keyword>
<evidence type="ECO:0000256" key="1">
    <source>
        <dbReference type="SAM" id="MobiDB-lite"/>
    </source>
</evidence>
<evidence type="ECO:0000256" key="2">
    <source>
        <dbReference type="SAM" id="Phobius"/>
    </source>
</evidence>
<dbReference type="AlphaFoldDB" id="A0A840RR33"/>
<protein>
    <submittedName>
        <fullName evidence="3">Uncharacterized protein</fullName>
    </submittedName>
</protein>
<feature type="compositionally biased region" description="Basic and acidic residues" evidence="1">
    <location>
        <begin position="146"/>
        <end position="157"/>
    </location>
</feature>
<feature type="transmembrane region" description="Helical" evidence="2">
    <location>
        <begin position="16"/>
        <end position="35"/>
    </location>
</feature>
<keyword evidence="2" id="KW-1133">Transmembrane helix</keyword>